<accession>A0A2H3L2H5</accession>
<keyword evidence="3" id="KW-1185">Reference proteome</keyword>
<evidence type="ECO:0000313" key="3">
    <source>
        <dbReference type="Proteomes" id="UP000220922"/>
    </source>
</evidence>
<feature type="region of interest" description="Disordered" evidence="1">
    <location>
        <begin position="1"/>
        <end position="23"/>
    </location>
</feature>
<dbReference type="SUPFAM" id="SSF58113">
    <property type="entry name" value="Apolipoprotein A-I"/>
    <property type="match status" value="1"/>
</dbReference>
<protein>
    <submittedName>
        <fullName evidence="2">Uncharacterized protein</fullName>
    </submittedName>
</protein>
<dbReference type="RefSeq" id="WP_097650812.1">
    <property type="nucleotide sequence ID" value="NZ_LYXE01000031.1"/>
</dbReference>
<feature type="compositionally biased region" description="Low complexity" evidence="1">
    <location>
        <begin position="1"/>
        <end position="20"/>
    </location>
</feature>
<proteinExistence type="predicted"/>
<comment type="caution">
    <text evidence="2">The sequence shown here is derived from an EMBL/GenBank/DDBJ whole genome shotgun (WGS) entry which is preliminary data.</text>
</comment>
<dbReference type="OrthoDB" id="163078at2"/>
<evidence type="ECO:0000313" key="2">
    <source>
        <dbReference type="EMBL" id="PDW00728.1"/>
    </source>
</evidence>
<dbReference type="EMBL" id="LYXE01000031">
    <property type="protein sequence ID" value="PDW00728.1"/>
    <property type="molecule type" value="Genomic_DNA"/>
</dbReference>
<dbReference type="AlphaFoldDB" id="A0A2H3L2H5"/>
<gene>
    <name evidence="2" type="ORF">A9Q02_08915</name>
</gene>
<dbReference type="Gene3D" id="1.20.120.20">
    <property type="entry name" value="Apolipoprotein"/>
    <property type="match status" value="1"/>
</dbReference>
<dbReference type="Proteomes" id="UP000220922">
    <property type="component" value="Unassembled WGS sequence"/>
</dbReference>
<organism evidence="2 3">
    <name type="scientific">Candidatus Chloroploca asiatica</name>
    <dbReference type="NCBI Taxonomy" id="1506545"/>
    <lineage>
        <taxon>Bacteria</taxon>
        <taxon>Bacillati</taxon>
        <taxon>Chloroflexota</taxon>
        <taxon>Chloroflexia</taxon>
        <taxon>Chloroflexales</taxon>
        <taxon>Chloroflexineae</taxon>
        <taxon>Oscillochloridaceae</taxon>
        <taxon>Candidatus Chloroploca</taxon>
    </lineage>
</organism>
<sequence length="145" mass="16035">MSQPDDQPNPSDPSDQPQSDLASELRELGQQLENAVRNAMENDKAKQIQKDLSSGLREIGTQLQSAVESLKENPRIQELVEKSEQAVNQAQQSKVTQDFQETLARGIAQLNDQLAAFVTRIRNEQDPPASGPVTGETTRLDPEDK</sequence>
<evidence type="ECO:0000256" key="1">
    <source>
        <dbReference type="SAM" id="MobiDB-lite"/>
    </source>
</evidence>
<reference evidence="2 3" key="1">
    <citation type="submission" date="2016-05" db="EMBL/GenBank/DDBJ databases">
        <authorList>
            <person name="Lavstsen T."/>
            <person name="Jespersen J.S."/>
        </authorList>
    </citation>
    <scope>NUCLEOTIDE SEQUENCE [LARGE SCALE GENOMIC DNA]</scope>
    <source>
        <strain evidence="2 3">B7-9</strain>
    </source>
</reference>
<name>A0A2H3L2H5_9CHLR</name>
<feature type="region of interest" description="Disordered" evidence="1">
    <location>
        <begin position="121"/>
        <end position="145"/>
    </location>
</feature>